<name>A0A9C6T211_DROAB</name>
<dbReference type="GeneID" id="127566036"/>
<keyword evidence="1" id="KW-1185">Reference proteome</keyword>
<reference evidence="2" key="1">
    <citation type="submission" date="2025-08" db="UniProtKB">
        <authorList>
            <consortium name="RefSeq"/>
        </authorList>
    </citation>
    <scope>IDENTIFICATION</scope>
    <source>
        <strain evidence="2">15112-1751.03</strain>
        <tissue evidence="2">Whole Adult</tissue>
    </source>
</reference>
<evidence type="ECO:0000313" key="1">
    <source>
        <dbReference type="Proteomes" id="UP000515160"/>
    </source>
</evidence>
<proteinExistence type="predicted"/>
<dbReference type="RefSeq" id="XP_051863430.1">
    <property type="nucleotide sequence ID" value="XM_052007470.1"/>
</dbReference>
<dbReference type="Proteomes" id="UP000515160">
    <property type="component" value="Chromosome 2R"/>
</dbReference>
<protein>
    <submittedName>
        <fullName evidence="2">Uncharacterized protein LOC127566036</fullName>
    </submittedName>
</protein>
<evidence type="ECO:0000313" key="2">
    <source>
        <dbReference type="RefSeq" id="XP_051863430.1"/>
    </source>
</evidence>
<sequence length="215" mass="24426">MANNTRVIQVFEEAAPAVNIPIIVGNEMFMLTQQDVRRVEDTRYMCWKRWTPNEQLNCIPTLQPPNAYNSTTMTTERQNTVPMDFIANVSNQLRWSKTNDTSATLPLTYSVATSTNAYDDKGTDPIAKQHCSCQTNPQTCSKACNTEPVKSHNKTCKKNHGNESFSETSCQTIQDTLMRTPSESLFSMSGQPHHERKKSMVPPYFAVNEEHENQR</sequence>
<organism evidence="1 2">
    <name type="scientific">Drosophila albomicans</name>
    <name type="common">Fruit fly</name>
    <dbReference type="NCBI Taxonomy" id="7291"/>
    <lineage>
        <taxon>Eukaryota</taxon>
        <taxon>Metazoa</taxon>
        <taxon>Ecdysozoa</taxon>
        <taxon>Arthropoda</taxon>
        <taxon>Hexapoda</taxon>
        <taxon>Insecta</taxon>
        <taxon>Pterygota</taxon>
        <taxon>Neoptera</taxon>
        <taxon>Endopterygota</taxon>
        <taxon>Diptera</taxon>
        <taxon>Brachycera</taxon>
        <taxon>Muscomorpha</taxon>
        <taxon>Ephydroidea</taxon>
        <taxon>Drosophilidae</taxon>
        <taxon>Drosophila</taxon>
    </lineage>
</organism>
<dbReference type="AlphaFoldDB" id="A0A9C6T211"/>
<accession>A0A9C6T211</accession>
<dbReference type="OrthoDB" id="7740281at2759"/>
<gene>
    <name evidence="2" type="primary">LOC127566036</name>
</gene>